<reference evidence="2" key="1">
    <citation type="submission" date="2021-01" db="EMBL/GenBank/DDBJ databases">
        <authorList>
            <consortium name="Genoscope - CEA"/>
            <person name="William W."/>
        </authorList>
    </citation>
    <scope>NUCLEOTIDE SEQUENCE</scope>
</reference>
<keyword evidence="1" id="KW-1133">Transmembrane helix</keyword>
<sequence>MIASEKKGFYFFLLCYVSKLSIYLKLTKEIITNCFMILKNNFITINRLKRLSYNCLINEIIIAYDLHVILIFFFGERRSNCATQLIKLTRVDMKSLEVQYFHLESSKNLFNNKEIRKLYGIVFNLSMTKRFYKKYSNYPAVGVYAKNIAEIQLRNQRYLEVINEQEELVLLANQDLLSLKEMEKICKSGAQPQDNQQLFKLYHQLNNDLDFSLSQKEPVFEFYNLLSQKVQPEHLYHVSIKIFYLPVKFLKSLPSIWYYQIFQKNVNLMEALQNLEQIISIHQNLFKIKVNLKYLQFKSIHFEFSIFTCRGFFYFILFVFIFVRILNYNHLRYILQFI</sequence>
<evidence type="ECO:0000313" key="2">
    <source>
        <dbReference type="EMBL" id="CAD8129482.1"/>
    </source>
</evidence>
<gene>
    <name evidence="2" type="ORF">PSON_ATCC_30995.1.T2250016</name>
</gene>
<feature type="transmembrane region" description="Helical" evidence="1">
    <location>
        <begin position="304"/>
        <end position="326"/>
    </location>
</feature>
<keyword evidence="1" id="KW-0812">Transmembrane</keyword>
<proteinExistence type="predicted"/>
<dbReference type="Proteomes" id="UP000692954">
    <property type="component" value="Unassembled WGS sequence"/>
</dbReference>
<evidence type="ECO:0000256" key="1">
    <source>
        <dbReference type="SAM" id="Phobius"/>
    </source>
</evidence>
<comment type="caution">
    <text evidence="2">The sequence shown here is derived from an EMBL/GenBank/DDBJ whole genome shotgun (WGS) entry which is preliminary data.</text>
</comment>
<protein>
    <recommendedName>
        <fullName evidence="4">Transmembrane protein</fullName>
    </recommendedName>
</protein>
<evidence type="ECO:0008006" key="4">
    <source>
        <dbReference type="Google" id="ProtNLM"/>
    </source>
</evidence>
<dbReference type="EMBL" id="CAJJDN010000225">
    <property type="protein sequence ID" value="CAD8129482.1"/>
    <property type="molecule type" value="Genomic_DNA"/>
</dbReference>
<organism evidence="2 3">
    <name type="scientific">Paramecium sonneborni</name>
    <dbReference type="NCBI Taxonomy" id="65129"/>
    <lineage>
        <taxon>Eukaryota</taxon>
        <taxon>Sar</taxon>
        <taxon>Alveolata</taxon>
        <taxon>Ciliophora</taxon>
        <taxon>Intramacronucleata</taxon>
        <taxon>Oligohymenophorea</taxon>
        <taxon>Peniculida</taxon>
        <taxon>Parameciidae</taxon>
        <taxon>Paramecium</taxon>
    </lineage>
</organism>
<name>A0A8S1RQ72_9CILI</name>
<accession>A0A8S1RQ72</accession>
<keyword evidence="3" id="KW-1185">Reference proteome</keyword>
<evidence type="ECO:0000313" key="3">
    <source>
        <dbReference type="Proteomes" id="UP000692954"/>
    </source>
</evidence>
<dbReference type="AlphaFoldDB" id="A0A8S1RQ72"/>
<keyword evidence="1" id="KW-0472">Membrane</keyword>